<dbReference type="Proteomes" id="UP000887159">
    <property type="component" value="Unassembled WGS sequence"/>
</dbReference>
<gene>
    <name evidence="1" type="ORF">TNCV_1118291</name>
</gene>
<protein>
    <submittedName>
        <fullName evidence="1">Uncharacterized protein</fullName>
    </submittedName>
</protein>
<reference evidence="1" key="1">
    <citation type="submission" date="2020-08" db="EMBL/GenBank/DDBJ databases">
        <title>Multicomponent nature underlies the extraordinary mechanical properties of spider dragline silk.</title>
        <authorList>
            <person name="Kono N."/>
            <person name="Nakamura H."/>
            <person name="Mori M."/>
            <person name="Yoshida Y."/>
            <person name="Ohtoshi R."/>
            <person name="Malay A.D."/>
            <person name="Moran D.A.P."/>
            <person name="Tomita M."/>
            <person name="Numata K."/>
            <person name="Arakawa K."/>
        </authorList>
    </citation>
    <scope>NUCLEOTIDE SEQUENCE</scope>
</reference>
<proteinExistence type="predicted"/>
<keyword evidence="2" id="KW-1185">Reference proteome</keyword>
<organism evidence="1 2">
    <name type="scientific">Trichonephila clavipes</name>
    <name type="common">Golden silk orbweaver</name>
    <name type="synonym">Nephila clavipes</name>
    <dbReference type="NCBI Taxonomy" id="2585209"/>
    <lineage>
        <taxon>Eukaryota</taxon>
        <taxon>Metazoa</taxon>
        <taxon>Ecdysozoa</taxon>
        <taxon>Arthropoda</taxon>
        <taxon>Chelicerata</taxon>
        <taxon>Arachnida</taxon>
        <taxon>Araneae</taxon>
        <taxon>Araneomorphae</taxon>
        <taxon>Entelegynae</taxon>
        <taxon>Araneoidea</taxon>
        <taxon>Nephilidae</taxon>
        <taxon>Trichonephila</taxon>
    </lineage>
</organism>
<sequence length="86" mass="9429">MTIFRKGIRWVQDGDRVRRAGSQRPPITSSRKDTALMDYAATSRATSQELGSFARQKVNNSRHMNSETMVVAALDSPSQTGASSVV</sequence>
<evidence type="ECO:0000313" key="2">
    <source>
        <dbReference type="Proteomes" id="UP000887159"/>
    </source>
</evidence>
<evidence type="ECO:0000313" key="1">
    <source>
        <dbReference type="EMBL" id="GFY20595.1"/>
    </source>
</evidence>
<name>A0A8X6T069_TRICX</name>
<dbReference type="EMBL" id="BMAU01021356">
    <property type="protein sequence ID" value="GFY20595.1"/>
    <property type="molecule type" value="Genomic_DNA"/>
</dbReference>
<comment type="caution">
    <text evidence="1">The sequence shown here is derived from an EMBL/GenBank/DDBJ whole genome shotgun (WGS) entry which is preliminary data.</text>
</comment>
<dbReference type="AlphaFoldDB" id="A0A8X6T069"/>
<accession>A0A8X6T069</accession>